<gene>
    <name evidence="6" type="ORF">sm9_1205</name>
</gene>
<dbReference type="Pfam" id="PF00145">
    <property type="entry name" value="DNA_methylase"/>
    <property type="match status" value="1"/>
</dbReference>
<dbReference type="OrthoDB" id="5033at2157"/>
<dbReference type="GO" id="GO:0032259">
    <property type="term" value="P:methylation"/>
    <property type="evidence" value="ECO:0007669"/>
    <property type="project" value="UniProtKB-KW"/>
</dbReference>
<keyword evidence="3 5" id="KW-0808">Transferase</keyword>
<evidence type="ECO:0000313" key="6">
    <source>
        <dbReference type="EMBL" id="ALT68987.1"/>
    </source>
</evidence>
<keyword evidence="7" id="KW-1185">Reference proteome</keyword>
<dbReference type="GO" id="GO:0003886">
    <property type="term" value="F:DNA (cytosine-5-)-methyltransferase activity"/>
    <property type="evidence" value="ECO:0007669"/>
    <property type="project" value="UniProtKB-EC"/>
</dbReference>
<name>A0A0U3CGQ3_9EURY</name>
<comment type="similarity">
    <text evidence="5">Belongs to the class I-like SAM-binding methyltransferase superfamily. C5-methyltransferase family.</text>
</comment>
<dbReference type="InterPro" id="IPR029063">
    <property type="entry name" value="SAM-dependent_MTases_sf"/>
</dbReference>
<dbReference type="Proteomes" id="UP000067738">
    <property type="component" value="Chromosome"/>
</dbReference>
<dbReference type="InterPro" id="IPR050750">
    <property type="entry name" value="C5-MTase"/>
</dbReference>
<evidence type="ECO:0000256" key="3">
    <source>
        <dbReference type="ARBA" id="ARBA00022679"/>
    </source>
</evidence>
<feature type="active site" evidence="5">
    <location>
        <position position="298"/>
    </location>
</feature>
<keyword evidence="4 5" id="KW-0949">S-adenosyl-L-methionine</keyword>
<protein>
    <recommendedName>
        <fullName evidence="1">DNA (cytosine-5-)-methyltransferase</fullName>
        <ecNumber evidence="1">2.1.1.37</ecNumber>
    </recommendedName>
</protein>
<dbReference type="KEGG" id="mmil:sm9_1205"/>
<evidence type="ECO:0000256" key="1">
    <source>
        <dbReference type="ARBA" id="ARBA00011975"/>
    </source>
</evidence>
<evidence type="ECO:0000313" key="7">
    <source>
        <dbReference type="Proteomes" id="UP000067738"/>
    </source>
</evidence>
<dbReference type="PROSITE" id="PS51679">
    <property type="entry name" value="SAM_MT_C5"/>
    <property type="match status" value="1"/>
</dbReference>
<dbReference type="InterPro" id="IPR018117">
    <property type="entry name" value="C5_DNA_meth_AS"/>
</dbReference>
<dbReference type="PATRIC" id="fig|230361.4.peg.1247"/>
<dbReference type="GeneID" id="26736166"/>
<dbReference type="REBASE" id="133950">
    <property type="entry name" value="M2.MmiSM9ORF1204P"/>
</dbReference>
<evidence type="ECO:0000256" key="4">
    <source>
        <dbReference type="ARBA" id="ARBA00022691"/>
    </source>
</evidence>
<dbReference type="Gene3D" id="3.90.120.10">
    <property type="entry name" value="DNA Methylase, subunit A, domain 2"/>
    <property type="match status" value="1"/>
</dbReference>
<evidence type="ECO:0000256" key="2">
    <source>
        <dbReference type="ARBA" id="ARBA00022603"/>
    </source>
</evidence>
<dbReference type="InterPro" id="IPR031303">
    <property type="entry name" value="C5_meth_CS"/>
</dbReference>
<dbReference type="SUPFAM" id="SSF53335">
    <property type="entry name" value="S-adenosyl-L-methionine-dependent methyltransferases"/>
    <property type="match status" value="1"/>
</dbReference>
<accession>A0A0U3CGQ3</accession>
<dbReference type="PANTHER" id="PTHR46098">
    <property type="entry name" value="TRNA (CYTOSINE(38)-C(5))-METHYLTRANSFERASE"/>
    <property type="match status" value="1"/>
</dbReference>
<dbReference type="Gene3D" id="3.40.50.150">
    <property type="entry name" value="Vaccinia Virus protein VP39"/>
    <property type="match status" value="1"/>
</dbReference>
<dbReference type="EC" id="2.1.1.37" evidence="1"/>
<organism evidence="6 7">
    <name type="scientific">Methanobrevibacter millerae</name>
    <dbReference type="NCBI Taxonomy" id="230361"/>
    <lineage>
        <taxon>Archaea</taxon>
        <taxon>Methanobacteriati</taxon>
        <taxon>Methanobacteriota</taxon>
        <taxon>Methanomada group</taxon>
        <taxon>Methanobacteria</taxon>
        <taxon>Methanobacteriales</taxon>
        <taxon>Methanobacteriaceae</taxon>
        <taxon>Methanobrevibacter</taxon>
    </lineage>
</organism>
<dbReference type="PROSITE" id="PS00094">
    <property type="entry name" value="C5_MTASE_1"/>
    <property type="match status" value="1"/>
</dbReference>
<reference evidence="6 7" key="1">
    <citation type="submission" date="2015-04" db="EMBL/GenBank/DDBJ databases">
        <title>The complete genome sequence of the rumen methanogen Methanobrevibacter millerae SM9.</title>
        <authorList>
            <person name="Leahy S.C."/>
            <person name="Kelly W.J."/>
            <person name="Pacheco D.M."/>
            <person name="Li D."/>
            <person name="Altermann E."/>
            <person name="Attwood G.T."/>
        </authorList>
    </citation>
    <scope>NUCLEOTIDE SEQUENCE [LARGE SCALE GENOMIC DNA]</scope>
    <source>
        <strain evidence="6 7">SM9</strain>
    </source>
</reference>
<evidence type="ECO:0000256" key="5">
    <source>
        <dbReference type="PROSITE-ProRule" id="PRU01016"/>
    </source>
</evidence>
<dbReference type="PANTHER" id="PTHR46098:SF1">
    <property type="entry name" value="TRNA (CYTOSINE(38)-C(5))-METHYLTRANSFERASE"/>
    <property type="match status" value="1"/>
</dbReference>
<dbReference type="AlphaFoldDB" id="A0A0U3CGQ3"/>
<dbReference type="RefSeq" id="WP_058739263.1">
    <property type="nucleotide sequence ID" value="NZ_CP011266.1"/>
</dbReference>
<dbReference type="InterPro" id="IPR001525">
    <property type="entry name" value="C5_MeTfrase"/>
</dbReference>
<dbReference type="PROSITE" id="PS00095">
    <property type="entry name" value="C5_MTASE_2"/>
    <property type="match status" value="1"/>
</dbReference>
<sequence>MIKLATVFSGIGAVEHALNRMNIGSDIVFACDNGDIDIFSKKIDVDMDQINDELSVLKSLIEDMKFSEDDSYELQLLNMLHLAENEYDELKDILNNIIVKDKIAIIISILENIINSSELNKTRLNLFNTFIYILNSDDYSLTEKKLILLRAILKLTNDFKRDNSLDDLGKDDMKFISQYDIDWSQISKSLKDMHVFLEDNNGRRVINRVRNLSQRVSQLYGKIESLKHLNEINKIEDYSKKKEYVDNLYHGNEKRNKVKTSYMANYECSDNNFHWDVTFLDGTQYRNQVDLFVGGSPCQSFSSLGKKRGLSDTRGTLFYEYARLVDEIQPKVFIYENVRAVLSNDCGRTWDKMKEVFKELGYNIFFTHEDKPSVLNAVDYGIPQSRNRIFVVGFRSDLDLVKNFEFPKSIPLEHYMKDFLLDNAPYGTFLPDKTLKFIQTDKKEKIDEKYFLSERIKKTILSSGPNGLYGEPEIDRKIALPLLSTMHKMHRAGTDNYVTTDGKIRRLTPRECLRLMGFSDNWKIVVSDTSVYQQAGNSIVVDVLINILSQIFESYPVLITDNED</sequence>
<dbReference type="NCBIfam" id="TIGR00675">
    <property type="entry name" value="dcm"/>
    <property type="match status" value="1"/>
</dbReference>
<proteinExistence type="inferred from homology"/>
<keyword evidence="2 5" id="KW-0489">Methyltransferase</keyword>
<dbReference type="EMBL" id="CP011266">
    <property type="protein sequence ID" value="ALT68987.1"/>
    <property type="molecule type" value="Genomic_DNA"/>
</dbReference>